<organism evidence="1">
    <name type="scientific">Sesamum latifolium</name>
    <dbReference type="NCBI Taxonomy" id="2727402"/>
    <lineage>
        <taxon>Eukaryota</taxon>
        <taxon>Viridiplantae</taxon>
        <taxon>Streptophyta</taxon>
        <taxon>Embryophyta</taxon>
        <taxon>Tracheophyta</taxon>
        <taxon>Spermatophyta</taxon>
        <taxon>Magnoliopsida</taxon>
        <taxon>eudicotyledons</taxon>
        <taxon>Gunneridae</taxon>
        <taxon>Pentapetalae</taxon>
        <taxon>asterids</taxon>
        <taxon>lamiids</taxon>
        <taxon>Lamiales</taxon>
        <taxon>Pedaliaceae</taxon>
        <taxon>Sesamum</taxon>
    </lineage>
</organism>
<comment type="caution">
    <text evidence="1">The sequence shown here is derived from an EMBL/GenBank/DDBJ whole genome shotgun (WGS) entry which is preliminary data.</text>
</comment>
<protein>
    <recommendedName>
        <fullName evidence="2">Reverse transcriptase domain-containing protein</fullName>
    </recommendedName>
</protein>
<dbReference type="EMBL" id="JACGWN010000008">
    <property type="protein sequence ID" value="KAL0440459.1"/>
    <property type="molecule type" value="Genomic_DNA"/>
</dbReference>
<proteinExistence type="predicted"/>
<dbReference type="PANTHER" id="PTHR46890">
    <property type="entry name" value="NON-LTR RETROLELEMENT REVERSE TRANSCRIPTASE-LIKE PROTEIN-RELATED"/>
    <property type="match status" value="1"/>
</dbReference>
<dbReference type="InterPro" id="IPR052343">
    <property type="entry name" value="Retrotransposon-Effector_Assoc"/>
</dbReference>
<dbReference type="PANTHER" id="PTHR46890:SF48">
    <property type="entry name" value="RNA-DIRECTED DNA POLYMERASE"/>
    <property type="match status" value="1"/>
</dbReference>
<accession>A0AAW2WHA4</accession>
<evidence type="ECO:0008006" key="2">
    <source>
        <dbReference type="Google" id="ProtNLM"/>
    </source>
</evidence>
<name>A0AAW2WHA4_9LAMI</name>
<evidence type="ECO:0000313" key="1">
    <source>
        <dbReference type="EMBL" id="KAL0440459.1"/>
    </source>
</evidence>
<sequence length="201" mass="22698">MVSPQPSITCWDIIAEDIIEVARDFFIGTPIPRSFTTTSITLIPKDESPQSWSDFRPISLCNVTNKIISKLLYNKIAQALPNLISPSQSGFFPDDFIIFSRSIEEALTKLMHFLDHYEEQSGQQINHSKSYSIPPGKNANLLAHRIKTITGFTMKTLSITYLGAPLYKGNKKEVLYEPLLDKIRSKISGWEQSYLSQGGRL</sequence>
<dbReference type="AlphaFoldDB" id="A0AAW2WHA4"/>
<reference evidence="1" key="2">
    <citation type="journal article" date="2024" name="Plant">
        <title>Genomic evolution and insights into agronomic trait innovations of Sesamum species.</title>
        <authorList>
            <person name="Miao H."/>
            <person name="Wang L."/>
            <person name="Qu L."/>
            <person name="Liu H."/>
            <person name="Sun Y."/>
            <person name="Le M."/>
            <person name="Wang Q."/>
            <person name="Wei S."/>
            <person name="Zheng Y."/>
            <person name="Lin W."/>
            <person name="Duan Y."/>
            <person name="Cao H."/>
            <person name="Xiong S."/>
            <person name="Wang X."/>
            <person name="Wei L."/>
            <person name="Li C."/>
            <person name="Ma Q."/>
            <person name="Ju M."/>
            <person name="Zhao R."/>
            <person name="Li G."/>
            <person name="Mu C."/>
            <person name="Tian Q."/>
            <person name="Mei H."/>
            <person name="Zhang T."/>
            <person name="Gao T."/>
            <person name="Zhang H."/>
        </authorList>
    </citation>
    <scope>NUCLEOTIDE SEQUENCE</scope>
    <source>
        <strain evidence="1">KEN1</strain>
    </source>
</reference>
<reference evidence="1" key="1">
    <citation type="submission" date="2020-06" db="EMBL/GenBank/DDBJ databases">
        <authorList>
            <person name="Li T."/>
            <person name="Hu X."/>
            <person name="Zhang T."/>
            <person name="Song X."/>
            <person name="Zhang H."/>
            <person name="Dai N."/>
            <person name="Sheng W."/>
            <person name="Hou X."/>
            <person name="Wei L."/>
        </authorList>
    </citation>
    <scope>NUCLEOTIDE SEQUENCE</scope>
    <source>
        <strain evidence="1">KEN1</strain>
        <tissue evidence="1">Leaf</tissue>
    </source>
</reference>
<gene>
    <name evidence="1" type="ORF">Slati_2528900</name>
</gene>